<dbReference type="Gene3D" id="3.40.50.1820">
    <property type="entry name" value="alpha/beta hydrolase"/>
    <property type="match status" value="1"/>
</dbReference>
<dbReference type="PATRIC" id="fig|1229783.3.peg.1688"/>
<dbReference type="AlphaFoldDB" id="K9AIE7"/>
<sequence>MKASRLITASILVSAPFAVLGFYKFAEKESILARIIQLKDGFTNYRKAKTYEEVIDDKYKIINNVQYDTELPRGFCDIITKNDEGDATRPTFIYMHGGGFVVGDKIEGDPTTNADDAYMKYKFEAMVEYGYNVVTTNYAFAPWYKHPKQVEQISRLVEFLKANAEKFNLNKDEFIISGTSAGGNLAVEFALIQVSETYQQQVGIKPVLNKDNIKALLLEVPLLDPYRSNKTQAPIILNNFLFGRGARAYYYKSVIRKYNPKLDLIRYVDSNFPPVFITDGNAGSFKDQATDFYNKLQEHGVPSDIYVPSFKYGKKTHSYMSDLNSQATKNYHEARHAFLLQQNLVR</sequence>
<proteinExistence type="predicted"/>
<gene>
    <name evidence="3" type="ORF">C273_08386</name>
</gene>
<dbReference type="STRING" id="1229783.C273_08386"/>
<evidence type="ECO:0000313" key="4">
    <source>
        <dbReference type="Proteomes" id="UP000009885"/>
    </source>
</evidence>
<comment type="caution">
    <text evidence="3">The sequence shown here is derived from an EMBL/GenBank/DDBJ whole genome shotgun (WGS) entry which is preliminary data.</text>
</comment>
<dbReference type="PANTHER" id="PTHR48081">
    <property type="entry name" value="AB HYDROLASE SUPERFAMILY PROTEIN C4A8.06C"/>
    <property type="match status" value="1"/>
</dbReference>
<name>K9AIE7_9STAP</name>
<dbReference type="InterPro" id="IPR050300">
    <property type="entry name" value="GDXG_lipolytic_enzyme"/>
</dbReference>
<keyword evidence="4" id="KW-1185">Reference proteome</keyword>
<dbReference type="RefSeq" id="WP_009384003.1">
    <property type="nucleotide sequence ID" value="NZ_AMSQ01000013.1"/>
</dbReference>
<dbReference type="PANTHER" id="PTHR48081:SF6">
    <property type="entry name" value="PEPTIDASE S9 PROLYL OLIGOPEPTIDASE CATALYTIC DOMAIN-CONTAINING PROTEIN"/>
    <property type="match status" value="1"/>
</dbReference>
<dbReference type="OrthoDB" id="9815425at2"/>
<dbReference type="EMBL" id="AMSQ01000013">
    <property type="protein sequence ID" value="EKU47108.1"/>
    <property type="molecule type" value="Genomic_DNA"/>
</dbReference>
<dbReference type="GO" id="GO:0016787">
    <property type="term" value="F:hydrolase activity"/>
    <property type="evidence" value="ECO:0007669"/>
    <property type="project" value="UniProtKB-KW"/>
</dbReference>
<dbReference type="InterPro" id="IPR029058">
    <property type="entry name" value="AB_hydrolase_fold"/>
</dbReference>
<dbReference type="InterPro" id="IPR049492">
    <property type="entry name" value="BD-FAE-like_dom"/>
</dbReference>
<evidence type="ECO:0000256" key="1">
    <source>
        <dbReference type="ARBA" id="ARBA00022801"/>
    </source>
</evidence>
<reference evidence="3 4" key="1">
    <citation type="journal article" date="2013" name="Genome Announc.">
        <title>Genome Sequence of Staphylococcus massiliensis Strain S46, Isolated from the Surface of Healthy Human Skin.</title>
        <authorList>
            <person name="Srivastav R."/>
            <person name="Singh A."/>
            <person name="Jangir P.K."/>
            <person name="Kumari C."/>
            <person name="Muduli S."/>
            <person name="Sharma R."/>
        </authorList>
    </citation>
    <scope>NUCLEOTIDE SEQUENCE [LARGE SCALE GENOMIC DNA]</scope>
    <source>
        <strain evidence="3 4">S46</strain>
    </source>
</reference>
<dbReference type="eggNOG" id="COG0657">
    <property type="taxonomic scope" value="Bacteria"/>
</dbReference>
<evidence type="ECO:0000259" key="2">
    <source>
        <dbReference type="Pfam" id="PF20434"/>
    </source>
</evidence>
<protein>
    <recommendedName>
        <fullName evidence="2">BD-FAE-like domain-containing protein</fullName>
    </recommendedName>
</protein>
<keyword evidence="1" id="KW-0378">Hydrolase</keyword>
<evidence type="ECO:0000313" key="3">
    <source>
        <dbReference type="EMBL" id="EKU47108.1"/>
    </source>
</evidence>
<accession>K9AIE7</accession>
<organism evidence="3 4">
    <name type="scientific">Staphylococcus massiliensis S46</name>
    <dbReference type="NCBI Taxonomy" id="1229783"/>
    <lineage>
        <taxon>Bacteria</taxon>
        <taxon>Bacillati</taxon>
        <taxon>Bacillota</taxon>
        <taxon>Bacilli</taxon>
        <taxon>Bacillales</taxon>
        <taxon>Staphylococcaceae</taxon>
        <taxon>Staphylococcus</taxon>
    </lineage>
</organism>
<dbReference type="SUPFAM" id="SSF53474">
    <property type="entry name" value="alpha/beta-Hydrolases"/>
    <property type="match status" value="1"/>
</dbReference>
<dbReference type="Pfam" id="PF20434">
    <property type="entry name" value="BD-FAE"/>
    <property type="match status" value="1"/>
</dbReference>
<dbReference type="Proteomes" id="UP000009885">
    <property type="component" value="Unassembled WGS sequence"/>
</dbReference>
<feature type="domain" description="BD-FAE-like" evidence="2">
    <location>
        <begin position="78"/>
        <end position="284"/>
    </location>
</feature>